<gene>
    <name evidence="2" type="ORF">J41TS12_15630</name>
</gene>
<keyword evidence="3" id="KW-1185">Reference proteome</keyword>
<dbReference type="EMBL" id="BORR01000005">
    <property type="protein sequence ID" value="GIO36702.1"/>
    <property type="molecule type" value="Genomic_DNA"/>
</dbReference>
<dbReference type="Proteomes" id="UP000681162">
    <property type="component" value="Unassembled WGS sequence"/>
</dbReference>
<dbReference type="PANTHER" id="PTHR45856:SF24">
    <property type="entry name" value="FUNGAL LIPASE-LIKE DOMAIN-CONTAINING PROTEIN"/>
    <property type="match status" value="1"/>
</dbReference>
<dbReference type="Gene3D" id="3.40.50.1820">
    <property type="entry name" value="alpha/beta hydrolase"/>
    <property type="match status" value="1"/>
</dbReference>
<evidence type="ECO:0000313" key="3">
    <source>
        <dbReference type="Proteomes" id="UP000681162"/>
    </source>
</evidence>
<organism evidence="2 3">
    <name type="scientific">Paenibacillus antibioticophila</name>
    <dbReference type="NCBI Taxonomy" id="1274374"/>
    <lineage>
        <taxon>Bacteria</taxon>
        <taxon>Bacillati</taxon>
        <taxon>Bacillota</taxon>
        <taxon>Bacilli</taxon>
        <taxon>Bacillales</taxon>
        <taxon>Paenibacillaceae</taxon>
        <taxon>Paenibacillus</taxon>
    </lineage>
</organism>
<dbReference type="PANTHER" id="PTHR45856">
    <property type="entry name" value="ALPHA/BETA-HYDROLASES SUPERFAMILY PROTEIN"/>
    <property type="match status" value="1"/>
</dbReference>
<dbReference type="InterPro" id="IPR002921">
    <property type="entry name" value="Fungal_lipase-type"/>
</dbReference>
<dbReference type="InterPro" id="IPR051218">
    <property type="entry name" value="Sec_MonoDiacylglyc_Lipase"/>
</dbReference>
<protein>
    <submittedName>
        <fullName evidence="2">Lipase</fullName>
    </submittedName>
</protein>
<reference evidence="2 3" key="1">
    <citation type="submission" date="2021-03" db="EMBL/GenBank/DDBJ databases">
        <title>Antimicrobial resistance genes in bacteria isolated from Japanese honey, and their potential for conferring macrolide and lincosamide resistance in the American foulbrood pathogen Paenibacillus larvae.</title>
        <authorList>
            <person name="Okamoto M."/>
            <person name="Kumagai M."/>
            <person name="Kanamori H."/>
            <person name="Takamatsu D."/>
        </authorList>
    </citation>
    <scope>NUCLEOTIDE SEQUENCE [LARGE SCALE GENOMIC DNA]</scope>
    <source>
        <strain evidence="2 3">J41TS12</strain>
    </source>
</reference>
<accession>A0A920CHF7</accession>
<feature type="domain" description="Fungal lipase-type" evidence="1">
    <location>
        <begin position="69"/>
        <end position="199"/>
    </location>
</feature>
<dbReference type="CDD" id="cd00519">
    <property type="entry name" value="Lipase_3"/>
    <property type="match status" value="1"/>
</dbReference>
<dbReference type="AlphaFoldDB" id="A0A920CHF7"/>
<dbReference type="SUPFAM" id="SSF53474">
    <property type="entry name" value="alpha/beta-Hydrolases"/>
    <property type="match status" value="1"/>
</dbReference>
<dbReference type="Pfam" id="PF01764">
    <property type="entry name" value="Lipase_3"/>
    <property type="match status" value="1"/>
</dbReference>
<sequence length="262" mass="29454">MSVSYGPSLEQRALFSAAICGQTYVQFNNPDGVFVVPFSYQFHDTIFAKSISGTKERFGFILESSEEIIIAFRGTSSPQDWISDFIASQKRYPYLKGPLYTHKGFTDIYASSRDKLIASIRKLPDSKRLYITGHSLGGALATLCALDLAANTSFTSIQLFTFGSPRVGDPAFSKACAQYVSDSYRIANLFDIVPLAPPNVYRPPRQEEVYYFSHVKSRWMLEFQNGSVSLNHVISSYYQELARQNPEYAAYLSRQNPGFCPQ</sequence>
<evidence type="ECO:0000259" key="1">
    <source>
        <dbReference type="Pfam" id="PF01764"/>
    </source>
</evidence>
<proteinExistence type="predicted"/>
<comment type="caution">
    <text evidence="2">The sequence shown here is derived from an EMBL/GenBank/DDBJ whole genome shotgun (WGS) entry which is preliminary data.</text>
</comment>
<evidence type="ECO:0000313" key="2">
    <source>
        <dbReference type="EMBL" id="GIO36702.1"/>
    </source>
</evidence>
<dbReference type="InterPro" id="IPR029058">
    <property type="entry name" value="AB_hydrolase_fold"/>
</dbReference>
<dbReference type="GO" id="GO:0006629">
    <property type="term" value="P:lipid metabolic process"/>
    <property type="evidence" value="ECO:0007669"/>
    <property type="project" value="InterPro"/>
</dbReference>
<name>A0A920CHF7_9BACL</name>